<feature type="transmembrane region" description="Helical" evidence="1">
    <location>
        <begin position="127"/>
        <end position="150"/>
    </location>
</feature>
<proteinExistence type="predicted"/>
<sequence>MQTEEILKLRRKQLLYIYLLVTVLLTAFVVLITKVTFQTLLLTISIFFVSFAVFRWVLLKTRRLALTKDMRKLALYEKDLLGDDKFEDELKQSSVSNIFSAIGAIIPTIVHHVLFNPLHVTVPERGWWQMLAYFAIGMLLFTGAISWRMYTIHKKRDEAKGIQLTTWAFSLGYTAFIVSLSSLLINYL</sequence>
<feature type="transmembrane region" description="Helical" evidence="1">
    <location>
        <begin position="95"/>
        <end position="115"/>
    </location>
</feature>
<dbReference type="RefSeq" id="WP_135326470.1">
    <property type="nucleotide sequence ID" value="NZ_SRJC01000001.1"/>
</dbReference>
<keyword evidence="1" id="KW-1133">Transmembrane helix</keyword>
<dbReference type="EMBL" id="SRJC01000001">
    <property type="protein sequence ID" value="TGB03758.1"/>
    <property type="molecule type" value="Genomic_DNA"/>
</dbReference>
<name>A0A4Z0H005_9BACI</name>
<comment type="caution">
    <text evidence="2">The sequence shown here is derived from an EMBL/GenBank/DDBJ whole genome shotgun (WGS) entry which is preliminary data.</text>
</comment>
<feature type="transmembrane region" description="Helical" evidence="1">
    <location>
        <begin position="162"/>
        <end position="185"/>
    </location>
</feature>
<evidence type="ECO:0000313" key="2">
    <source>
        <dbReference type="EMBL" id="TGB03758.1"/>
    </source>
</evidence>
<dbReference type="Proteomes" id="UP000297982">
    <property type="component" value="Unassembled WGS sequence"/>
</dbReference>
<feature type="transmembrane region" description="Helical" evidence="1">
    <location>
        <begin position="39"/>
        <end position="58"/>
    </location>
</feature>
<evidence type="ECO:0000256" key="1">
    <source>
        <dbReference type="SAM" id="Phobius"/>
    </source>
</evidence>
<feature type="transmembrane region" description="Helical" evidence="1">
    <location>
        <begin position="14"/>
        <end position="33"/>
    </location>
</feature>
<keyword evidence="3" id="KW-1185">Reference proteome</keyword>
<accession>A0A4Z0H005</accession>
<protein>
    <submittedName>
        <fullName evidence="2">Uncharacterized protein</fullName>
    </submittedName>
</protein>
<keyword evidence="1" id="KW-0812">Transmembrane</keyword>
<evidence type="ECO:0000313" key="3">
    <source>
        <dbReference type="Proteomes" id="UP000297982"/>
    </source>
</evidence>
<dbReference type="STRING" id="192814.GCA_900166575_00648"/>
<gene>
    <name evidence="2" type="ORF">E4663_01770</name>
</gene>
<organism evidence="2 3">
    <name type="scientific">Halobacillus salinus</name>
    <dbReference type="NCBI Taxonomy" id="192814"/>
    <lineage>
        <taxon>Bacteria</taxon>
        <taxon>Bacillati</taxon>
        <taxon>Bacillota</taxon>
        <taxon>Bacilli</taxon>
        <taxon>Bacillales</taxon>
        <taxon>Bacillaceae</taxon>
        <taxon>Halobacillus</taxon>
    </lineage>
</organism>
<reference evidence="2 3" key="1">
    <citation type="journal article" date="2003" name="Int. J. Syst. Evol. Microbiol.">
        <title>Halobacillus salinus sp. nov., isolated from a salt lake on the coast of the East Sea in Korea.</title>
        <authorList>
            <person name="Yoon J.H."/>
            <person name="Kang K.H."/>
            <person name="Park Y.H."/>
        </authorList>
    </citation>
    <scope>NUCLEOTIDE SEQUENCE [LARGE SCALE GENOMIC DNA]</scope>
    <source>
        <strain evidence="2 3">HSL-3</strain>
    </source>
</reference>
<dbReference type="AlphaFoldDB" id="A0A4Z0H005"/>
<keyword evidence="1" id="KW-0472">Membrane</keyword>